<sequence length="135" mass="14882">MRIQRIVSLFVALFMIAGLTAALGSSSATAVAAKAKEDRQIEVSGKEPRPNKFFIKGRVTPTTGKTKAVVQKKNCASKKCGWFNDKLVKTNDKGRFTVRVFGPARGQQKVYYRVKTSPTAKYQGATSITLVIRRL</sequence>
<protein>
    <submittedName>
        <fullName evidence="1">Unannotated protein</fullName>
    </submittedName>
</protein>
<dbReference type="AlphaFoldDB" id="A0A6J6RQ28"/>
<proteinExistence type="predicted"/>
<organism evidence="1">
    <name type="scientific">freshwater metagenome</name>
    <dbReference type="NCBI Taxonomy" id="449393"/>
    <lineage>
        <taxon>unclassified sequences</taxon>
        <taxon>metagenomes</taxon>
        <taxon>ecological metagenomes</taxon>
    </lineage>
</organism>
<evidence type="ECO:0000313" key="1">
    <source>
        <dbReference type="EMBL" id="CAB4724536.1"/>
    </source>
</evidence>
<name>A0A6J6RQ28_9ZZZZ</name>
<accession>A0A6J6RQ28</accession>
<gene>
    <name evidence="1" type="ORF">UFOPK2579_02209</name>
</gene>
<reference evidence="1" key="1">
    <citation type="submission" date="2020-05" db="EMBL/GenBank/DDBJ databases">
        <authorList>
            <person name="Chiriac C."/>
            <person name="Salcher M."/>
            <person name="Ghai R."/>
            <person name="Kavagutti S V."/>
        </authorList>
    </citation>
    <scope>NUCLEOTIDE SEQUENCE</scope>
</reference>
<dbReference type="EMBL" id="CAEZXR010000309">
    <property type="protein sequence ID" value="CAB4724536.1"/>
    <property type="molecule type" value="Genomic_DNA"/>
</dbReference>